<dbReference type="Pfam" id="PF02245">
    <property type="entry name" value="Pur_DNA_glyco"/>
    <property type="match status" value="1"/>
</dbReference>
<dbReference type="SUPFAM" id="SSF50486">
    <property type="entry name" value="FMT C-terminal domain-like"/>
    <property type="match status" value="1"/>
</dbReference>
<dbReference type="GO" id="GO:0003905">
    <property type="term" value="F:alkylbase DNA N-glycosylase activity"/>
    <property type="evidence" value="ECO:0007669"/>
    <property type="project" value="InterPro"/>
</dbReference>
<dbReference type="Proteomes" id="UP000262583">
    <property type="component" value="Chromosome"/>
</dbReference>
<comment type="similarity">
    <text evidence="1 5">Belongs to the DNA glycosylase MPG family.</text>
</comment>
<gene>
    <name evidence="6" type="ORF">BRCON_1529</name>
</gene>
<dbReference type="GO" id="GO:0006284">
    <property type="term" value="P:base-excision repair"/>
    <property type="evidence" value="ECO:0007669"/>
    <property type="project" value="InterPro"/>
</dbReference>
<dbReference type="GO" id="GO:0003677">
    <property type="term" value="F:DNA binding"/>
    <property type="evidence" value="ECO:0007669"/>
    <property type="project" value="InterPro"/>
</dbReference>
<dbReference type="KEGG" id="schv:BRCON_1529"/>
<accession>A0A2Z4Y5S7</accession>
<evidence type="ECO:0000256" key="1">
    <source>
        <dbReference type="ARBA" id="ARBA00009232"/>
    </source>
</evidence>
<evidence type="ECO:0000256" key="5">
    <source>
        <dbReference type="HAMAP-Rule" id="MF_00527"/>
    </source>
</evidence>
<dbReference type="NCBIfam" id="NF002003">
    <property type="entry name" value="PRK00802.1-3"/>
    <property type="match status" value="1"/>
</dbReference>
<dbReference type="PANTHER" id="PTHR10429:SF0">
    <property type="entry name" value="DNA-3-METHYLADENINE GLYCOSYLASE"/>
    <property type="match status" value="1"/>
</dbReference>
<dbReference type="CDD" id="cd00540">
    <property type="entry name" value="AAG"/>
    <property type="match status" value="1"/>
</dbReference>
<evidence type="ECO:0000256" key="3">
    <source>
        <dbReference type="ARBA" id="ARBA00022801"/>
    </source>
</evidence>
<dbReference type="InterPro" id="IPR036995">
    <property type="entry name" value="MPG_sf"/>
</dbReference>
<keyword evidence="4 5" id="KW-0234">DNA repair</keyword>
<evidence type="ECO:0000313" key="6">
    <source>
        <dbReference type="EMBL" id="AXA36306.1"/>
    </source>
</evidence>
<name>A0A2Z4Y5S7_SUMC1</name>
<reference evidence="6 7" key="1">
    <citation type="submission" date="2018-05" db="EMBL/GenBank/DDBJ databases">
        <title>A metagenomic window into the 2 km-deep terrestrial subsurface aquifer revealed taxonomically and functionally diverse microbial community comprising novel uncultured bacterial lineages.</title>
        <authorList>
            <person name="Kadnikov V.V."/>
            <person name="Mardanov A.V."/>
            <person name="Beletsky A.V."/>
            <person name="Banks D."/>
            <person name="Pimenov N.V."/>
            <person name="Frank Y.A."/>
            <person name="Karnachuk O.V."/>
            <person name="Ravin N.V."/>
        </authorList>
    </citation>
    <scope>NUCLEOTIDE SEQUENCE [LARGE SCALE GENOMIC DNA]</scope>
    <source>
        <strain evidence="6">BY</strain>
    </source>
</reference>
<dbReference type="FunFam" id="3.10.300.10:FF:000001">
    <property type="entry name" value="Putative 3-methyladenine DNA glycosylase"/>
    <property type="match status" value="1"/>
</dbReference>
<dbReference type="AlphaFoldDB" id="A0A2Z4Y5S7"/>
<dbReference type="NCBIfam" id="TIGR00567">
    <property type="entry name" value="3mg"/>
    <property type="match status" value="1"/>
</dbReference>
<dbReference type="EMBL" id="CP030759">
    <property type="protein sequence ID" value="AXA36306.1"/>
    <property type="molecule type" value="Genomic_DNA"/>
</dbReference>
<dbReference type="Gene3D" id="3.10.300.10">
    <property type="entry name" value="Methylpurine-DNA glycosylase (MPG)"/>
    <property type="match status" value="1"/>
</dbReference>
<keyword evidence="2 5" id="KW-0227">DNA damage</keyword>
<organism evidence="6 7">
    <name type="scientific">Sumerlaea chitinivorans</name>
    <dbReference type="NCBI Taxonomy" id="2250252"/>
    <lineage>
        <taxon>Bacteria</taxon>
        <taxon>Candidatus Sumerlaeota</taxon>
        <taxon>Candidatus Sumerlaeia</taxon>
        <taxon>Candidatus Sumerlaeales</taxon>
        <taxon>Candidatus Sumerlaeaceae</taxon>
        <taxon>Candidatus Sumerlaea</taxon>
    </lineage>
</organism>
<dbReference type="PANTHER" id="PTHR10429">
    <property type="entry name" value="DNA-3-METHYLADENINE GLYCOSYLASE"/>
    <property type="match status" value="1"/>
</dbReference>
<sequence length="223" mass="24602">MNVVTVRPTSLETFLAKRFAPEDFHRPTLTLARRLLGCWLIHRTATGLCGGRIVEVEAYLGPHDRGSHSYGGRMTERNRAMFGPKGHAYIYLIYGMYWCFNVVSGPIGKPQAILVRALEPVLGLDQMRENLGAAHASAHSLCRGPGKLCRALGITGELYGEPLWGDRLFLVPACRKRGEEIAASARINIAYAGPDATKPWRFFIRGNPCVSGPASLNRQNRLA</sequence>
<proteinExistence type="inferred from homology"/>
<evidence type="ECO:0000313" key="7">
    <source>
        <dbReference type="Proteomes" id="UP000262583"/>
    </source>
</evidence>
<keyword evidence="3 5" id="KW-0378">Hydrolase</keyword>
<dbReference type="InterPro" id="IPR003180">
    <property type="entry name" value="MPG"/>
</dbReference>
<dbReference type="HAMAP" id="MF_00527">
    <property type="entry name" value="3MGH"/>
    <property type="match status" value="1"/>
</dbReference>
<dbReference type="EC" id="3.2.2.-" evidence="5"/>
<dbReference type="InterPro" id="IPR011034">
    <property type="entry name" value="Formyl_transferase-like_C_sf"/>
</dbReference>
<protein>
    <recommendedName>
        <fullName evidence="5">Putative 3-methyladenine DNA glycosylase</fullName>
        <ecNumber evidence="5">3.2.2.-</ecNumber>
    </recommendedName>
</protein>
<evidence type="ECO:0000256" key="2">
    <source>
        <dbReference type="ARBA" id="ARBA00022763"/>
    </source>
</evidence>
<evidence type="ECO:0000256" key="4">
    <source>
        <dbReference type="ARBA" id="ARBA00023204"/>
    </source>
</evidence>